<feature type="compositionally biased region" description="Gly residues" evidence="2">
    <location>
        <begin position="278"/>
        <end position="287"/>
    </location>
</feature>
<dbReference type="EMBL" id="AZGZ01000012">
    <property type="protein sequence ID" value="KZZ91969.1"/>
    <property type="molecule type" value="Genomic_DNA"/>
</dbReference>
<dbReference type="VEuPathDB" id="FungiDB:AAP_03188"/>
<feature type="region of interest" description="Disordered" evidence="2">
    <location>
        <begin position="249"/>
        <end position="287"/>
    </location>
</feature>
<feature type="transmembrane region" description="Helical" evidence="1">
    <location>
        <begin position="33"/>
        <end position="50"/>
    </location>
</feature>
<feature type="transmembrane region" description="Helical" evidence="1">
    <location>
        <begin position="56"/>
        <end position="77"/>
    </location>
</feature>
<reference evidence="3 4" key="1">
    <citation type="journal article" date="2016" name="Genome Biol. Evol.">
        <title>Divergent and convergent evolution of fungal pathogenicity.</title>
        <authorList>
            <person name="Shang Y."/>
            <person name="Xiao G."/>
            <person name="Zheng P."/>
            <person name="Cen K."/>
            <person name="Zhan S."/>
            <person name="Wang C."/>
        </authorList>
    </citation>
    <scope>NUCLEOTIDE SEQUENCE [LARGE SCALE GENOMIC DNA]</scope>
    <source>
        <strain evidence="3 4">ARSEF 7405</strain>
    </source>
</reference>
<feature type="region of interest" description="Disordered" evidence="2">
    <location>
        <begin position="202"/>
        <end position="225"/>
    </location>
</feature>
<gene>
    <name evidence="3" type="ORF">AAP_03188</name>
</gene>
<evidence type="ECO:0000256" key="1">
    <source>
        <dbReference type="RuleBase" id="RU362006"/>
    </source>
</evidence>
<keyword evidence="1" id="KW-0472">Membrane</keyword>
<dbReference type="PANTHER" id="PTHR12300">
    <property type="entry name" value="HVA22-LIKE PROTEINS"/>
    <property type="match status" value="1"/>
</dbReference>
<dbReference type="GO" id="GO:0016020">
    <property type="term" value="C:membrane"/>
    <property type="evidence" value="ECO:0007669"/>
    <property type="project" value="UniProtKB-SubCell"/>
</dbReference>
<proteinExistence type="inferred from homology"/>
<dbReference type="Pfam" id="PF03134">
    <property type="entry name" value="TB2_DP1_HVA22"/>
    <property type="match status" value="1"/>
</dbReference>
<comment type="similarity">
    <text evidence="1">Belongs to the DP1 family.</text>
</comment>
<dbReference type="AlphaFoldDB" id="A0A167YZT7"/>
<organism evidence="3 4">
    <name type="scientific">Ascosphaera apis ARSEF 7405</name>
    <dbReference type="NCBI Taxonomy" id="392613"/>
    <lineage>
        <taxon>Eukaryota</taxon>
        <taxon>Fungi</taxon>
        <taxon>Dikarya</taxon>
        <taxon>Ascomycota</taxon>
        <taxon>Pezizomycotina</taxon>
        <taxon>Eurotiomycetes</taxon>
        <taxon>Eurotiomycetidae</taxon>
        <taxon>Onygenales</taxon>
        <taxon>Ascosphaeraceae</taxon>
        <taxon>Ascosphaera</taxon>
    </lineage>
</organism>
<dbReference type="PANTHER" id="PTHR12300:SF177">
    <property type="entry name" value="PROTEIN YOP1"/>
    <property type="match status" value="1"/>
</dbReference>
<dbReference type="Proteomes" id="UP000242877">
    <property type="component" value="Unassembled WGS sequence"/>
</dbReference>
<feature type="transmembrane region" description="Helical" evidence="1">
    <location>
        <begin position="6"/>
        <end position="26"/>
    </location>
</feature>
<feature type="compositionally biased region" description="Polar residues" evidence="2">
    <location>
        <begin position="216"/>
        <end position="225"/>
    </location>
</feature>
<feature type="compositionally biased region" description="Polar residues" evidence="2">
    <location>
        <begin position="249"/>
        <end position="264"/>
    </location>
</feature>
<keyword evidence="1" id="KW-1133">Transmembrane helix</keyword>
<comment type="caution">
    <text evidence="1">Lacks conserved residue(s) required for the propagation of feature annotation.</text>
</comment>
<comment type="subcellular location">
    <subcellularLocation>
        <location evidence="1">Membrane</location>
        <topology evidence="1">Multi-pass membrane protein</topology>
    </subcellularLocation>
</comment>
<dbReference type="OrthoDB" id="434647at2759"/>
<accession>A0A167YZT7</accession>
<protein>
    <recommendedName>
        <fullName evidence="1">Protein YOP1</fullName>
    </recommendedName>
</protein>
<evidence type="ECO:0000256" key="2">
    <source>
        <dbReference type="SAM" id="MobiDB-lite"/>
    </source>
</evidence>
<comment type="caution">
    <text evidence="3">The sequence shown here is derived from an EMBL/GenBank/DDBJ whole genome shotgun (WGS) entry which is preliminary data.</text>
</comment>
<evidence type="ECO:0000313" key="4">
    <source>
        <dbReference type="Proteomes" id="UP000242877"/>
    </source>
</evidence>
<dbReference type="InterPro" id="IPR004345">
    <property type="entry name" value="TB2_DP1_HVA22"/>
</dbReference>
<keyword evidence="1" id="KW-0812">Transmembrane</keyword>
<sequence length="287" mass="31629">MFGIVADLISSVLTILFPIYASYKALRTRDPSIIVPWLMYWVVIATFTLIESWTYWIVSWTPFYSWIRLAFLSYLVLPQTQGAKVIYQSYLDPFLYAHEDHIEEAIVKGHDYARKMGAQYMEQAIDFIRAKLGFPAIERVQQQPVPQPAAQGSSAAALASALLARFNMPATGGAQPGAPATGNDLFSQFTAGLSGLASRVGNAAAAGSPHNVMPSHMQNASPEEQQNYLREQKEHLASLLRAYDTASDNLSNARGVQSEDNGVQQRRRSSGTHNNEGYGQGSGAHWE</sequence>
<evidence type="ECO:0000313" key="3">
    <source>
        <dbReference type="EMBL" id="KZZ91969.1"/>
    </source>
</evidence>
<name>A0A167YZT7_9EURO</name>
<keyword evidence="4" id="KW-1185">Reference proteome</keyword>